<dbReference type="InterPro" id="IPR050270">
    <property type="entry name" value="DegV_domain_contain"/>
</dbReference>
<dbReference type="OrthoDB" id="9780216at2"/>
<dbReference type="Pfam" id="PF02645">
    <property type="entry name" value="DegV"/>
    <property type="match status" value="1"/>
</dbReference>
<sequence length="278" mass="29995">MDIKIVTDSSCDLPEELVEKCGIDVVSLHVTFENNETFTERVTISPEQFWERMAGSRELPKTSRPTPEAFADTFRKALANYASVIYIGLSSSLSGTFESAQLAAKSVPGDIHLIDSLSGSLGLGILAIKAHEFIHSGINVQAVVNKVINYRDGMTTLFTMDSLENLIKGGRVGRLPGFIGTVLSIRPIGKAGDRGQIDVLEKVRGRGKSLQRIVQLVGEMGSNLKEKIVGISHVNCLKEALNLKKSIEENFQPGKVIISKVGSTMGTYAGTGGIIVSF</sequence>
<dbReference type="Gene3D" id="3.30.1180.10">
    <property type="match status" value="1"/>
</dbReference>
<accession>A0A4Y7RPS9</accession>
<dbReference type="InterPro" id="IPR043168">
    <property type="entry name" value="DegV_C"/>
</dbReference>
<keyword evidence="3" id="KW-1185">Reference proteome</keyword>
<dbReference type="PROSITE" id="PS51482">
    <property type="entry name" value="DEGV"/>
    <property type="match status" value="1"/>
</dbReference>
<dbReference type="InterPro" id="IPR003797">
    <property type="entry name" value="DegV"/>
</dbReference>
<evidence type="ECO:0000313" key="3">
    <source>
        <dbReference type="Proteomes" id="UP000297597"/>
    </source>
</evidence>
<comment type="caution">
    <text evidence="2">The sequence shown here is derived from an EMBL/GenBank/DDBJ whole genome shotgun (WGS) entry which is preliminary data.</text>
</comment>
<dbReference type="EMBL" id="QFFZ01000018">
    <property type="protein sequence ID" value="TEB11024.1"/>
    <property type="molecule type" value="Genomic_DNA"/>
</dbReference>
<dbReference type="RefSeq" id="WP_134213746.1">
    <property type="nucleotide sequence ID" value="NZ_QFFZ01000018.1"/>
</dbReference>
<reference evidence="2 3" key="1">
    <citation type="journal article" date="2018" name="Environ. Microbiol.">
        <title>Novel energy conservation strategies and behaviour of Pelotomaculum schinkii driving syntrophic propionate catabolism.</title>
        <authorList>
            <person name="Hidalgo-Ahumada C.A.P."/>
            <person name="Nobu M.K."/>
            <person name="Narihiro T."/>
            <person name="Tamaki H."/>
            <person name="Liu W.T."/>
            <person name="Kamagata Y."/>
            <person name="Stams A.J.M."/>
            <person name="Imachi H."/>
            <person name="Sousa D.Z."/>
        </authorList>
    </citation>
    <scope>NUCLEOTIDE SEQUENCE [LARGE SCALE GENOMIC DNA]</scope>
    <source>
        <strain evidence="2 3">MGP</strain>
    </source>
</reference>
<proteinExistence type="predicted"/>
<evidence type="ECO:0000256" key="1">
    <source>
        <dbReference type="ARBA" id="ARBA00023121"/>
    </source>
</evidence>
<dbReference type="AlphaFoldDB" id="A0A4Y7RPS9"/>
<evidence type="ECO:0000313" key="2">
    <source>
        <dbReference type="EMBL" id="TEB11024.1"/>
    </source>
</evidence>
<dbReference type="Gene3D" id="3.40.50.10170">
    <property type="match status" value="1"/>
</dbReference>
<dbReference type="SUPFAM" id="SSF82549">
    <property type="entry name" value="DAK1/DegV-like"/>
    <property type="match status" value="1"/>
</dbReference>
<dbReference type="GO" id="GO:0008289">
    <property type="term" value="F:lipid binding"/>
    <property type="evidence" value="ECO:0007669"/>
    <property type="project" value="UniProtKB-KW"/>
</dbReference>
<keyword evidence="1" id="KW-0446">Lipid-binding</keyword>
<gene>
    <name evidence="2" type="ORF">Pmgp_01896</name>
</gene>
<dbReference type="PANTHER" id="PTHR33434">
    <property type="entry name" value="DEGV DOMAIN-CONTAINING PROTEIN DR_1986-RELATED"/>
    <property type="match status" value="1"/>
</dbReference>
<organism evidence="2 3">
    <name type="scientific">Pelotomaculum propionicicum</name>
    <dbReference type="NCBI Taxonomy" id="258475"/>
    <lineage>
        <taxon>Bacteria</taxon>
        <taxon>Bacillati</taxon>
        <taxon>Bacillota</taxon>
        <taxon>Clostridia</taxon>
        <taxon>Eubacteriales</taxon>
        <taxon>Desulfotomaculaceae</taxon>
        <taxon>Pelotomaculum</taxon>
    </lineage>
</organism>
<dbReference type="Proteomes" id="UP000297597">
    <property type="component" value="Unassembled WGS sequence"/>
</dbReference>
<protein>
    <submittedName>
        <fullName evidence="2">DegV domain-containing protein</fullName>
    </submittedName>
</protein>
<name>A0A4Y7RPS9_9FIRM</name>
<dbReference type="NCBIfam" id="TIGR00762">
    <property type="entry name" value="DegV"/>
    <property type="match status" value="1"/>
</dbReference>
<dbReference type="PANTHER" id="PTHR33434:SF2">
    <property type="entry name" value="FATTY ACID-BINDING PROTEIN TM_1468"/>
    <property type="match status" value="1"/>
</dbReference>